<name>A0A2P2N7B4_RHIMU</name>
<sequence length="67" mass="8097">MPCKMIMQSKDLFWKYFRIVDGRCSHRVNKTFHQLEQQELMEILIFPSESHYSIIDYGIVPKVYLLT</sequence>
<organism evidence="1">
    <name type="scientific">Rhizophora mucronata</name>
    <name type="common">Asiatic mangrove</name>
    <dbReference type="NCBI Taxonomy" id="61149"/>
    <lineage>
        <taxon>Eukaryota</taxon>
        <taxon>Viridiplantae</taxon>
        <taxon>Streptophyta</taxon>
        <taxon>Embryophyta</taxon>
        <taxon>Tracheophyta</taxon>
        <taxon>Spermatophyta</taxon>
        <taxon>Magnoliopsida</taxon>
        <taxon>eudicotyledons</taxon>
        <taxon>Gunneridae</taxon>
        <taxon>Pentapetalae</taxon>
        <taxon>rosids</taxon>
        <taxon>fabids</taxon>
        <taxon>Malpighiales</taxon>
        <taxon>Rhizophoraceae</taxon>
        <taxon>Rhizophora</taxon>
    </lineage>
</organism>
<dbReference type="EMBL" id="GGEC01057907">
    <property type="protein sequence ID" value="MBX38391.1"/>
    <property type="molecule type" value="Transcribed_RNA"/>
</dbReference>
<proteinExistence type="predicted"/>
<evidence type="ECO:0000313" key="1">
    <source>
        <dbReference type="EMBL" id="MBX38391.1"/>
    </source>
</evidence>
<protein>
    <submittedName>
        <fullName evidence="1">Uncharacterized protein</fullName>
    </submittedName>
</protein>
<reference evidence="1" key="1">
    <citation type="submission" date="2018-02" db="EMBL/GenBank/DDBJ databases">
        <title>Rhizophora mucronata_Transcriptome.</title>
        <authorList>
            <person name="Meera S.P."/>
            <person name="Sreeshan A."/>
            <person name="Augustine A."/>
        </authorList>
    </citation>
    <scope>NUCLEOTIDE SEQUENCE</scope>
    <source>
        <tissue evidence="1">Leaf</tissue>
    </source>
</reference>
<accession>A0A2P2N7B4</accession>
<dbReference type="AlphaFoldDB" id="A0A2P2N7B4"/>